<dbReference type="Proteomes" id="UP001165367">
    <property type="component" value="Unassembled WGS sequence"/>
</dbReference>
<keyword evidence="1" id="KW-1133">Transmembrane helix</keyword>
<gene>
    <name evidence="2" type="ORF">LZZ85_26350</name>
</gene>
<evidence type="ECO:0000313" key="3">
    <source>
        <dbReference type="Proteomes" id="UP001165367"/>
    </source>
</evidence>
<comment type="caution">
    <text evidence="2">The sequence shown here is derived from an EMBL/GenBank/DDBJ whole genome shotgun (WGS) entry which is preliminary data.</text>
</comment>
<dbReference type="Gene3D" id="2.20.110.10">
    <property type="entry name" value="Histone H3 K4-specific methyltransferase SET7/9 N-terminal domain"/>
    <property type="match status" value="1"/>
</dbReference>
<dbReference type="EMBL" id="JAKLTR010000026">
    <property type="protein sequence ID" value="MCG2617850.1"/>
    <property type="molecule type" value="Genomic_DNA"/>
</dbReference>
<evidence type="ECO:0000256" key="1">
    <source>
        <dbReference type="SAM" id="Phobius"/>
    </source>
</evidence>
<evidence type="ECO:0008006" key="4">
    <source>
        <dbReference type="Google" id="ProtNLM"/>
    </source>
</evidence>
<proteinExistence type="predicted"/>
<keyword evidence="1" id="KW-0472">Membrane</keyword>
<evidence type="ECO:0000313" key="2">
    <source>
        <dbReference type="EMBL" id="MCG2617850.1"/>
    </source>
</evidence>
<feature type="transmembrane region" description="Helical" evidence="1">
    <location>
        <begin position="15"/>
        <end position="32"/>
    </location>
</feature>
<name>A0ABS9KZW9_9BACT</name>
<sequence length="249" mass="28920">MDQLLKTPQQLGKHFKLSFFIFTLSIIIVSCVSKDHSSFKRIGKFNEEGLKDGKWQYFDSTGKLFQEGYFVNGLRAGTWFYSGTKTDSIFWRVHKSPTRIIEINFPQNISLVDDSDSLVVFKSIKDSEIFTLVVGRSFGSSLESYTERIYQDLINRNATLIDTSSQYIRTETGRSYLYNYIFGKDSNSGFYIFNIAGMDSEGYLIEITLRCDDKNENLARRVFFSIIPNLFIKQLKFFHIEDKVAEFKK</sequence>
<keyword evidence="1" id="KW-0812">Transmembrane</keyword>
<reference evidence="2" key="1">
    <citation type="submission" date="2022-01" db="EMBL/GenBank/DDBJ databases">
        <authorList>
            <person name="Jo J.-H."/>
            <person name="Im W.-T."/>
        </authorList>
    </citation>
    <scope>NUCLEOTIDE SEQUENCE</scope>
    <source>
        <strain evidence="2">NA20</strain>
    </source>
</reference>
<dbReference type="SUPFAM" id="SSF82185">
    <property type="entry name" value="Histone H3 K4-specific methyltransferase SET7/9 N-terminal domain"/>
    <property type="match status" value="1"/>
</dbReference>
<dbReference type="PROSITE" id="PS51257">
    <property type="entry name" value="PROKAR_LIPOPROTEIN"/>
    <property type="match status" value="1"/>
</dbReference>
<protein>
    <recommendedName>
        <fullName evidence="4">Lipoprotein</fullName>
    </recommendedName>
</protein>
<keyword evidence="3" id="KW-1185">Reference proteome</keyword>
<dbReference type="RefSeq" id="WP_237876727.1">
    <property type="nucleotide sequence ID" value="NZ_JAKLTR010000026.1"/>
</dbReference>
<organism evidence="2 3">
    <name type="scientific">Terrimonas ginsenosidimutans</name>
    <dbReference type="NCBI Taxonomy" id="2908004"/>
    <lineage>
        <taxon>Bacteria</taxon>
        <taxon>Pseudomonadati</taxon>
        <taxon>Bacteroidota</taxon>
        <taxon>Chitinophagia</taxon>
        <taxon>Chitinophagales</taxon>
        <taxon>Chitinophagaceae</taxon>
        <taxon>Terrimonas</taxon>
    </lineage>
</organism>
<accession>A0ABS9KZW9</accession>